<comment type="caution">
    <text evidence="2">The sequence shown here is derived from an EMBL/GenBank/DDBJ whole genome shotgun (WGS) entry which is preliminary data.</text>
</comment>
<evidence type="ECO:0000259" key="1">
    <source>
        <dbReference type="Pfam" id="PF12850"/>
    </source>
</evidence>
<proteinExistence type="predicted"/>
<dbReference type="InterPro" id="IPR024654">
    <property type="entry name" value="Calcineurin-like_PHP_lpxH"/>
</dbReference>
<dbReference type="Gene3D" id="3.60.21.10">
    <property type="match status" value="1"/>
</dbReference>
<protein>
    <recommendedName>
        <fullName evidence="1">Calcineurin-like phosphoesterase domain-containing protein</fullName>
    </recommendedName>
</protein>
<sequence length="171" mass="19379">MCNIGLLSDTHGWWDEKYLLYFENCDEIWHAGDIGSIEVAQKFMTFRPFRAVSGNIDGQDVRTLFPQINRFTVEGADVLIKHIGGYPGKYDASICKSIFTHPPKLFISGHSHILKVKYDKTLDLLHINPGAAGMSGFHKVRTLVRFTVDKGIFKNLEVVELADNESMKVYD</sequence>
<name>A0A5J4SP28_9ZZZZ</name>
<dbReference type="SUPFAM" id="SSF56300">
    <property type="entry name" value="Metallo-dependent phosphatases"/>
    <property type="match status" value="1"/>
</dbReference>
<dbReference type="InterPro" id="IPR000979">
    <property type="entry name" value="Phosphodiesterase_MJ0936/Vps29"/>
</dbReference>
<dbReference type="Pfam" id="PF12850">
    <property type="entry name" value="Metallophos_2"/>
    <property type="match status" value="1"/>
</dbReference>
<evidence type="ECO:0000313" key="2">
    <source>
        <dbReference type="EMBL" id="KAA6347727.1"/>
    </source>
</evidence>
<dbReference type="EMBL" id="SNRY01000086">
    <property type="protein sequence ID" value="KAA6347727.1"/>
    <property type="molecule type" value="Genomic_DNA"/>
</dbReference>
<organism evidence="2">
    <name type="scientific">termite gut metagenome</name>
    <dbReference type="NCBI Taxonomy" id="433724"/>
    <lineage>
        <taxon>unclassified sequences</taxon>
        <taxon>metagenomes</taxon>
        <taxon>organismal metagenomes</taxon>
    </lineage>
</organism>
<reference evidence="2" key="1">
    <citation type="submission" date="2019-03" db="EMBL/GenBank/DDBJ databases">
        <title>Single cell metagenomics reveals metabolic interactions within the superorganism composed of flagellate Streblomastix strix and complex community of Bacteroidetes bacteria on its surface.</title>
        <authorList>
            <person name="Treitli S.C."/>
            <person name="Kolisko M."/>
            <person name="Husnik F."/>
            <person name="Keeling P."/>
            <person name="Hampl V."/>
        </authorList>
    </citation>
    <scope>NUCLEOTIDE SEQUENCE</scope>
    <source>
        <strain evidence="2">STM</strain>
    </source>
</reference>
<gene>
    <name evidence="2" type="ORF">EZS27_004817</name>
</gene>
<dbReference type="InterPro" id="IPR029052">
    <property type="entry name" value="Metallo-depent_PP-like"/>
</dbReference>
<accession>A0A5J4SP28</accession>
<dbReference type="AlphaFoldDB" id="A0A5J4SP28"/>
<dbReference type="NCBIfam" id="TIGR00040">
    <property type="entry name" value="yfcE"/>
    <property type="match status" value="1"/>
</dbReference>
<feature type="domain" description="Calcineurin-like phosphoesterase" evidence="1">
    <location>
        <begin position="3"/>
        <end position="150"/>
    </location>
</feature>